<evidence type="ECO:0000313" key="3">
    <source>
        <dbReference type="Proteomes" id="UP000639859"/>
    </source>
</evidence>
<feature type="compositionally biased region" description="Basic and acidic residues" evidence="1">
    <location>
        <begin position="149"/>
        <end position="164"/>
    </location>
</feature>
<evidence type="ECO:0000313" key="2">
    <source>
        <dbReference type="EMBL" id="MBI1682361.1"/>
    </source>
</evidence>
<feature type="region of interest" description="Disordered" evidence="1">
    <location>
        <begin position="111"/>
        <end position="194"/>
    </location>
</feature>
<reference evidence="2 3" key="1">
    <citation type="submission" date="2020-11" db="EMBL/GenBank/DDBJ databases">
        <title>genome sequence of strain KACC 18849.</title>
        <authorList>
            <person name="Gao J."/>
            <person name="Zhang X."/>
        </authorList>
    </citation>
    <scope>NUCLEOTIDE SEQUENCE [LARGE SCALE GENOMIC DNA]</scope>
    <source>
        <strain evidence="2 3">KACC 18849</strain>
    </source>
</reference>
<name>A0ABS0SS70_9CAUL</name>
<protein>
    <submittedName>
        <fullName evidence="2">Uncharacterized protein</fullName>
    </submittedName>
</protein>
<gene>
    <name evidence="2" type="ORF">I4Q42_01620</name>
</gene>
<organism evidence="2 3">
    <name type="scientific">Caulobacter hibisci</name>
    <dbReference type="NCBI Taxonomy" id="2035993"/>
    <lineage>
        <taxon>Bacteria</taxon>
        <taxon>Pseudomonadati</taxon>
        <taxon>Pseudomonadota</taxon>
        <taxon>Alphaproteobacteria</taxon>
        <taxon>Caulobacterales</taxon>
        <taxon>Caulobacteraceae</taxon>
        <taxon>Caulobacter</taxon>
    </lineage>
</organism>
<proteinExistence type="predicted"/>
<comment type="caution">
    <text evidence="2">The sequence shown here is derived from an EMBL/GenBank/DDBJ whole genome shotgun (WGS) entry which is preliminary data.</text>
</comment>
<evidence type="ECO:0000256" key="1">
    <source>
        <dbReference type="SAM" id="MobiDB-lite"/>
    </source>
</evidence>
<sequence length="194" mass="21473">MRASLPAIEARAKAPASPKDVERIIGAKFATYRQPERSDGEWAMFWADYKAVLEDVPASALEAAMDAIIRDPKIEFLPKPAKLREIAMLTENRAVRAFDRARQAIELADRPPEQPKVGLPPIVTAKPPKPSEEDRARVKAWAREFAQQDEARKAAEKAQRRADMPDTSGAPDQTGVTPAMRAHLAQKQDKGRAA</sequence>
<dbReference type="EMBL" id="JADWOX010000001">
    <property type="protein sequence ID" value="MBI1682361.1"/>
    <property type="molecule type" value="Genomic_DNA"/>
</dbReference>
<dbReference type="RefSeq" id="WP_198574317.1">
    <property type="nucleotide sequence ID" value="NZ_JADWOX010000001.1"/>
</dbReference>
<keyword evidence="3" id="KW-1185">Reference proteome</keyword>
<dbReference type="Proteomes" id="UP000639859">
    <property type="component" value="Unassembled WGS sequence"/>
</dbReference>
<accession>A0ABS0SS70</accession>